<feature type="region of interest" description="Disordered" evidence="1">
    <location>
        <begin position="460"/>
        <end position="650"/>
    </location>
</feature>
<evidence type="ECO:0000313" key="3">
    <source>
        <dbReference type="Proteomes" id="UP001222325"/>
    </source>
</evidence>
<evidence type="ECO:0000256" key="1">
    <source>
        <dbReference type="SAM" id="MobiDB-lite"/>
    </source>
</evidence>
<keyword evidence="3" id="KW-1185">Reference proteome</keyword>
<protein>
    <submittedName>
        <fullName evidence="2">Uncharacterized protein</fullName>
    </submittedName>
</protein>
<feature type="region of interest" description="Disordered" evidence="1">
    <location>
        <begin position="668"/>
        <end position="704"/>
    </location>
</feature>
<dbReference type="EMBL" id="JARJCN010000084">
    <property type="protein sequence ID" value="KAJ7076178.1"/>
    <property type="molecule type" value="Genomic_DNA"/>
</dbReference>
<evidence type="ECO:0000313" key="2">
    <source>
        <dbReference type="EMBL" id="KAJ7076178.1"/>
    </source>
</evidence>
<reference evidence="2" key="1">
    <citation type="submission" date="2023-03" db="EMBL/GenBank/DDBJ databases">
        <title>Massive genome expansion in bonnet fungi (Mycena s.s.) driven by repeated elements and novel gene families across ecological guilds.</title>
        <authorList>
            <consortium name="Lawrence Berkeley National Laboratory"/>
            <person name="Harder C.B."/>
            <person name="Miyauchi S."/>
            <person name="Viragh M."/>
            <person name="Kuo A."/>
            <person name="Thoen E."/>
            <person name="Andreopoulos B."/>
            <person name="Lu D."/>
            <person name="Skrede I."/>
            <person name="Drula E."/>
            <person name="Henrissat B."/>
            <person name="Morin E."/>
            <person name="Kohler A."/>
            <person name="Barry K."/>
            <person name="LaButti K."/>
            <person name="Morin E."/>
            <person name="Salamov A."/>
            <person name="Lipzen A."/>
            <person name="Mereny Z."/>
            <person name="Hegedus B."/>
            <person name="Baldrian P."/>
            <person name="Stursova M."/>
            <person name="Weitz H."/>
            <person name="Taylor A."/>
            <person name="Grigoriev I.V."/>
            <person name="Nagy L.G."/>
            <person name="Martin F."/>
            <person name="Kauserud H."/>
        </authorList>
    </citation>
    <scope>NUCLEOTIDE SEQUENCE</scope>
    <source>
        <strain evidence="2">CBHHK173m</strain>
    </source>
</reference>
<proteinExistence type="predicted"/>
<dbReference type="AlphaFoldDB" id="A0AAD6TSB5"/>
<feature type="compositionally biased region" description="Low complexity" evidence="1">
    <location>
        <begin position="482"/>
        <end position="501"/>
    </location>
</feature>
<organism evidence="2 3">
    <name type="scientific">Mycena belliarum</name>
    <dbReference type="NCBI Taxonomy" id="1033014"/>
    <lineage>
        <taxon>Eukaryota</taxon>
        <taxon>Fungi</taxon>
        <taxon>Dikarya</taxon>
        <taxon>Basidiomycota</taxon>
        <taxon>Agaricomycotina</taxon>
        <taxon>Agaricomycetes</taxon>
        <taxon>Agaricomycetidae</taxon>
        <taxon>Agaricales</taxon>
        <taxon>Marasmiineae</taxon>
        <taxon>Mycenaceae</taxon>
        <taxon>Mycena</taxon>
    </lineage>
</organism>
<sequence length="704" mass="74966">MPSALSPPSWASGMAVTCLSHSPLAAHSSRDLWREGLGIGGALSTIAFPRRRYLRSGCGIQHRDLRHMSPSRALLRTHSVLAQLGGATRARAVGFDAGTVGACRLLGFLSAQLTGTACARNLRCMSHVLRLLRSHAAQITDIVSPLAPAAHSLPPAKALPELRDSAAPSAYAHRHCCIDLAASGSLTHPSAAVCSTAGIFRMLWRLPDPSVRLIHHPLLISPPFQARSLLPESPVSFRSTADSPIHEISNEIMAPMTMRPLVSTPLQIWGATLGLLVHCYRSEVRIGRESTSESQHRRLTSLASTGAKSSPTQAFRPPFTSTIQFDLNQTPAFVLTATIRFKSSLKRPFDLTAWFDFKFKGFIYRTFELQAPLDLTSNESMISVYLDLSPNLKSGLTLHKLIDDVVNPDSSSEPRIRIPRSIGQRGTRYVRPVEPLGGAAPLRSCDGVCSRSAGAVATKRRIVRARLGPRLPPPPFHRSRPRPSSLVSSAGSSSESAGNAACEHERTNGGPRSLPPPPSHRTAADIGPPSSQFEPGVGCKGEHRASSVPPTPSHRTAADIGPPSSQFEPGVGCKGEHRASSVPPTPSHRASLVSSAESSSESAGNAACEHERAASRPRPPRASRGTEPTSGGIRDSGLGTRDSASRLLPDVRARDRYLGGIGIWEGAGIGREEEGGDGGARAKVRGAKGVEQAGRDRVRKAQGA</sequence>
<accession>A0AAD6TSB5</accession>
<comment type="caution">
    <text evidence="2">The sequence shown here is derived from an EMBL/GenBank/DDBJ whole genome shotgun (WGS) entry which is preliminary data.</text>
</comment>
<name>A0AAD6TSB5_9AGAR</name>
<dbReference type="Proteomes" id="UP001222325">
    <property type="component" value="Unassembled WGS sequence"/>
</dbReference>
<gene>
    <name evidence="2" type="ORF">B0H15DRAFT_1006326</name>
</gene>
<feature type="compositionally biased region" description="Low complexity" evidence="1">
    <location>
        <begin position="587"/>
        <end position="607"/>
    </location>
</feature>